<protein>
    <submittedName>
        <fullName evidence="2">Uncharacterized protein</fullName>
    </submittedName>
</protein>
<evidence type="ECO:0000313" key="3">
    <source>
        <dbReference type="Proteomes" id="UP001552299"/>
    </source>
</evidence>
<keyword evidence="3" id="KW-1185">Reference proteome</keyword>
<gene>
    <name evidence="2" type="ORF">M5K25_000510</name>
</gene>
<dbReference type="Proteomes" id="UP001552299">
    <property type="component" value="Unassembled WGS sequence"/>
</dbReference>
<organism evidence="2 3">
    <name type="scientific">Dendrobium thyrsiflorum</name>
    <name type="common">Pinecone-like raceme dendrobium</name>
    <name type="synonym">Orchid</name>
    <dbReference type="NCBI Taxonomy" id="117978"/>
    <lineage>
        <taxon>Eukaryota</taxon>
        <taxon>Viridiplantae</taxon>
        <taxon>Streptophyta</taxon>
        <taxon>Embryophyta</taxon>
        <taxon>Tracheophyta</taxon>
        <taxon>Spermatophyta</taxon>
        <taxon>Magnoliopsida</taxon>
        <taxon>Liliopsida</taxon>
        <taxon>Asparagales</taxon>
        <taxon>Orchidaceae</taxon>
        <taxon>Epidendroideae</taxon>
        <taxon>Malaxideae</taxon>
        <taxon>Dendrobiinae</taxon>
        <taxon>Dendrobium</taxon>
    </lineage>
</organism>
<accession>A0ABD0VVZ1</accession>
<reference evidence="2 3" key="1">
    <citation type="journal article" date="2024" name="Plant Biotechnol. J.">
        <title>Dendrobium thyrsiflorum genome and its molecular insights into genes involved in important horticultural traits.</title>
        <authorList>
            <person name="Chen B."/>
            <person name="Wang J.Y."/>
            <person name="Zheng P.J."/>
            <person name="Li K.L."/>
            <person name="Liang Y.M."/>
            <person name="Chen X.F."/>
            <person name="Zhang C."/>
            <person name="Zhao X."/>
            <person name="He X."/>
            <person name="Zhang G.Q."/>
            <person name="Liu Z.J."/>
            <person name="Xu Q."/>
        </authorList>
    </citation>
    <scope>NUCLEOTIDE SEQUENCE [LARGE SCALE GENOMIC DNA]</scope>
    <source>
        <strain evidence="2">GZMU011</strain>
    </source>
</reference>
<dbReference type="AlphaFoldDB" id="A0ABD0VVZ1"/>
<proteinExistence type="predicted"/>
<sequence>MATSTSMLELIGWNPPPLSPDDPRENPGEHPRPAVFSRSKSMWHCDFKSNKLKILRYYFWLHSGCTFHIASTSEEYSTRPKIEDLIADILGVGMFKQTITGNILVGSCVVLSLKS</sequence>
<evidence type="ECO:0000313" key="2">
    <source>
        <dbReference type="EMBL" id="KAL0928608.1"/>
    </source>
</evidence>
<evidence type="ECO:0000256" key="1">
    <source>
        <dbReference type="SAM" id="MobiDB-lite"/>
    </source>
</evidence>
<dbReference type="Gene3D" id="3.75.10.10">
    <property type="entry name" value="L-arginine/glycine Amidinotransferase, Chain A"/>
    <property type="match status" value="1"/>
</dbReference>
<dbReference type="EMBL" id="JANQDX010000001">
    <property type="protein sequence ID" value="KAL0928608.1"/>
    <property type="molecule type" value="Genomic_DNA"/>
</dbReference>
<comment type="caution">
    <text evidence="2">The sequence shown here is derived from an EMBL/GenBank/DDBJ whole genome shotgun (WGS) entry which is preliminary data.</text>
</comment>
<feature type="compositionally biased region" description="Basic and acidic residues" evidence="1">
    <location>
        <begin position="21"/>
        <end position="32"/>
    </location>
</feature>
<feature type="region of interest" description="Disordered" evidence="1">
    <location>
        <begin position="1"/>
        <end position="33"/>
    </location>
</feature>
<name>A0ABD0VVZ1_DENTH</name>